<evidence type="ECO:0000313" key="7">
    <source>
        <dbReference type="Proteomes" id="UP001432027"/>
    </source>
</evidence>
<dbReference type="GO" id="GO:0005783">
    <property type="term" value="C:endoplasmic reticulum"/>
    <property type="evidence" value="ECO:0007669"/>
    <property type="project" value="TreeGrafter"/>
</dbReference>
<dbReference type="GO" id="GO:0005794">
    <property type="term" value="C:Golgi apparatus"/>
    <property type="evidence" value="ECO:0007669"/>
    <property type="project" value="TreeGrafter"/>
</dbReference>
<dbReference type="Pfam" id="PF01027">
    <property type="entry name" value="Bax1-I"/>
    <property type="match status" value="1"/>
</dbReference>
<feature type="transmembrane region" description="Helical" evidence="5">
    <location>
        <begin position="53"/>
        <end position="72"/>
    </location>
</feature>
<feature type="transmembrane region" description="Helical" evidence="5">
    <location>
        <begin position="84"/>
        <end position="105"/>
    </location>
</feature>
<keyword evidence="3 5" id="KW-1133">Transmembrane helix</keyword>
<keyword evidence="2 5" id="KW-0812">Transmembrane</keyword>
<comment type="subcellular location">
    <subcellularLocation>
        <location evidence="1">Membrane</location>
        <topology evidence="1">Multi-pass membrane protein</topology>
    </subcellularLocation>
</comment>
<dbReference type="EMBL" id="BTSX01000005">
    <property type="protein sequence ID" value="GMS98467.1"/>
    <property type="molecule type" value="Genomic_DNA"/>
</dbReference>
<feature type="transmembrane region" description="Helical" evidence="5">
    <location>
        <begin position="111"/>
        <end position="129"/>
    </location>
</feature>
<feature type="transmembrane region" description="Helical" evidence="5">
    <location>
        <begin position="169"/>
        <end position="192"/>
    </location>
</feature>
<evidence type="ECO:0000256" key="4">
    <source>
        <dbReference type="ARBA" id="ARBA00023136"/>
    </source>
</evidence>
<reference evidence="6" key="1">
    <citation type="submission" date="2023-10" db="EMBL/GenBank/DDBJ databases">
        <title>Genome assembly of Pristionchus species.</title>
        <authorList>
            <person name="Yoshida K."/>
            <person name="Sommer R.J."/>
        </authorList>
    </citation>
    <scope>NUCLEOTIDE SEQUENCE</scope>
    <source>
        <strain evidence="6">RS0144</strain>
    </source>
</reference>
<organism evidence="6 7">
    <name type="scientific">Pristionchus entomophagus</name>
    <dbReference type="NCBI Taxonomy" id="358040"/>
    <lineage>
        <taxon>Eukaryota</taxon>
        <taxon>Metazoa</taxon>
        <taxon>Ecdysozoa</taxon>
        <taxon>Nematoda</taxon>
        <taxon>Chromadorea</taxon>
        <taxon>Rhabditida</taxon>
        <taxon>Rhabditina</taxon>
        <taxon>Diplogasteromorpha</taxon>
        <taxon>Diplogasteroidea</taxon>
        <taxon>Neodiplogasteridae</taxon>
        <taxon>Pristionchus</taxon>
    </lineage>
</organism>
<accession>A0AAV5TW81</accession>
<keyword evidence="4 5" id="KW-0472">Membrane</keyword>
<dbReference type="GO" id="GO:2001234">
    <property type="term" value="P:negative regulation of apoptotic signaling pathway"/>
    <property type="evidence" value="ECO:0007669"/>
    <property type="project" value="TreeGrafter"/>
</dbReference>
<proteinExistence type="inferred from homology"/>
<evidence type="ECO:0000313" key="6">
    <source>
        <dbReference type="EMBL" id="GMS98467.1"/>
    </source>
</evidence>
<feature type="transmembrane region" description="Helical" evidence="5">
    <location>
        <begin position="141"/>
        <end position="163"/>
    </location>
</feature>
<keyword evidence="7" id="KW-1185">Reference proteome</keyword>
<feature type="transmembrane region" description="Helical" evidence="5">
    <location>
        <begin position="204"/>
        <end position="223"/>
    </location>
</feature>
<name>A0AAV5TW81_9BILA</name>
<dbReference type="PANTHER" id="PTHR23291:SF127">
    <property type="entry name" value="PROTEIN LIFEGUARD 1-LIKE"/>
    <property type="match status" value="1"/>
</dbReference>
<evidence type="ECO:0000256" key="1">
    <source>
        <dbReference type="ARBA" id="ARBA00004141"/>
    </source>
</evidence>
<sequence length="229" mass="26185">FRPSIQFSEKSIRMAFVRKVFTLVTIMLGVIALMTAIPFFIPDARQNWRNSGNQWLFYVGGAFLVTYLVLICCEGVRRSFPMNIILLTLFTLATGFMTMCISVQFSQESVLMALVMVTACCGIIILFAMQTKYDLTSCMGFMALFSMFLFVFGLVAMISVFAFHVQWLYTIYSGLACLMFMAYLAIDVQMLMGNRKYSISPEDHIFAALQLFLDIVYIFWMILQCFGSR</sequence>
<comment type="caution">
    <text evidence="6">The sequence shown here is derived from an EMBL/GenBank/DDBJ whole genome shotgun (WGS) entry which is preliminary data.</text>
</comment>
<comment type="similarity">
    <text evidence="5">Belongs to the BI1 family.</text>
</comment>
<gene>
    <name evidence="6" type="ORF">PENTCL1PPCAC_20642</name>
</gene>
<feature type="transmembrane region" description="Helical" evidence="5">
    <location>
        <begin position="20"/>
        <end position="41"/>
    </location>
</feature>
<dbReference type="PANTHER" id="PTHR23291">
    <property type="entry name" value="BAX INHIBITOR-RELATED"/>
    <property type="match status" value="1"/>
</dbReference>
<evidence type="ECO:0000256" key="5">
    <source>
        <dbReference type="RuleBase" id="RU004379"/>
    </source>
</evidence>
<dbReference type="AlphaFoldDB" id="A0AAV5TW81"/>
<dbReference type="CDD" id="cd10428">
    <property type="entry name" value="LFG_like"/>
    <property type="match status" value="1"/>
</dbReference>
<feature type="non-terminal residue" evidence="6">
    <location>
        <position position="1"/>
    </location>
</feature>
<evidence type="ECO:0000256" key="3">
    <source>
        <dbReference type="ARBA" id="ARBA00022989"/>
    </source>
</evidence>
<feature type="non-terminal residue" evidence="6">
    <location>
        <position position="229"/>
    </location>
</feature>
<evidence type="ECO:0000256" key="2">
    <source>
        <dbReference type="ARBA" id="ARBA00022692"/>
    </source>
</evidence>
<dbReference type="Proteomes" id="UP001432027">
    <property type="component" value="Unassembled WGS sequence"/>
</dbReference>
<dbReference type="GO" id="GO:0016020">
    <property type="term" value="C:membrane"/>
    <property type="evidence" value="ECO:0007669"/>
    <property type="project" value="UniProtKB-SubCell"/>
</dbReference>
<dbReference type="InterPro" id="IPR006214">
    <property type="entry name" value="Bax_inhibitor_1-related"/>
</dbReference>
<protein>
    <submittedName>
        <fullName evidence="6">Uncharacterized protein</fullName>
    </submittedName>
</protein>